<proteinExistence type="predicted"/>
<name>A0A0F9UF36_9ZZZZ</name>
<dbReference type="InterPro" id="IPR049718">
    <property type="entry name" value="AKO59007-like"/>
</dbReference>
<comment type="caution">
    <text evidence="1">The sequence shown here is derived from an EMBL/GenBank/DDBJ whole genome shotgun (WGS) entry which is preliminary data.</text>
</comment>
<reference evidence="1" key="1">
    <citation type="journal article" date="2015" name="Nature">
        <title>Complex archaea that bridge the gap between prokaryotes and eukaryotes.</title>
        <authorList>
            <person name="Spang A."/>
            <person name="Saw J.H."/>
            <person name="Jorgensen S.L."/>
            <person name="Zaremba-Niedzwiedzka K."/>
            <person name="Martijn J."/>
            <person name="Lind A.E."/>
            <person name="van Eijk R."/>
            <person name="Schleper C."/>
            <person name="Guy L."/>
            <person name="Ettema T.J."/>
        </authorList>
    </citation>
    <scope>NUCLEOTIDE SEQUENCE</scope>
</reference>
<dbReference type="AlphaFoldDB" id="A0A0F9UF36"/>
<organism evidence="1">
    <name type="scientific">marine sediment metagenome</name>
    <dbReference type="NCBI Taxonomy" id="412755"/>
    <lineage>
        <taxon>unclassified sequences</taxon>
        <taxon>metagenomes</taxon>
        <taxon>ecological metagenomes</taxon>
    </lineage>
</organism>
<evidence type="ECO:0000313" key="1">
    <source>
        <dbReference type="EMBL" id="KKN52248.1"/>
    </source>
</evidence>
<sequence length="441" mass="48086">MATLDTSAIAFQLKRVYGNKITDLFNRQPMTYNLFSKSNRKAQVKPAGAGYFFSVRQGAIESVGGRAEGTFLPEPITGDGVQGTISPKLLYGVLRLSGLAIEAGKGNLGAFVDAQGDAVMDTYKALISDLNRQCHGDGYGLLGTLSTTSDTLSTSTTWTVTMDNDRGTRYVRKGMIVDFFESTAFDQSSVASRVFSVNPSTRVVTMEANASTYKAKHPLVAAQSYTVSAATIASGAEMVRYGSRAAVHATTNASYELTGLNGMFDDGTLLAAFEGITVSTDAEWKANILGNSDVNRELTTDLMLSAIDTSAARSDSDVGMIRLGLGQRRKYFGLLEPDVRYAPGQYKGGYEKLTFSQNGAIEMVVDPYTQPNRMYFEPNDAIKKYELTPIGWGGFDPNRMHWRQDYDEGTMYLRTYANLGVEKRTALTLLDDLTEPTSAPW</sequence>
<protein>
    <submittedName>
        <fullName evidence="1">Uncharacterized protein</fullName>
    </submittedName>
</protein>
<dbReference type="EMBL" id="LAZR01001027">
    <property type="protein sequence ID" value="KKN52248.1"/>
    <property type="molecule type" value="Genomic_DNA"/>
</dbReference>
<gene>
    <name evidence="1" type="ORF">LCGC14_0614680</name>
</gene>
<dbReference type="NCBIfam" id="NF033394">
    <property type="entry name" value="capsid_maj_Podo"/>
    <property type="match status" value="1"/>
</dbReference>
<accession>A0A0F9UF36</accession>